<protein>
    <submittedName>
        <fullName evidence="1">Uncharacterized protein</fullName>
    </submittedName>
</protein>
<evidence type="ECO:0000313" key="1">
    <source>
        <dbReference type="EMBL" id="KAF4651203.1"/>
    </source>
</evidence>
<dbReference type="Proteomes" id="UP000591131">
    <property type="component" value="Unassembled WGS sequence"/>
</dbReference>
<reference evidence="1 2" key="1">
    <citation type="submission" date="2020-04" db="EMBL/GenBank/DDBJ databases">
        <title>Perkinsus chesapeaki whole genome sequence.</title>
        <authorList>
            <person name="Bogema D.R."/>
        </authorList>
    </citation>
    <scope>NUCLEOTIDE SEQUENCE [LARGE SCALE GENOMIC DNA]</scope>
    <source>
        <strain evidence="1">ATCC PRA-425</strain>
    </source>
</reference>
<organism evidence="1 2">
    <name type="scientific">Perkinsus chesapeaki</name>
    <name type="common">Clam parasite</name>
    <name type="synonym">Perkinsus andrewsi</name>
    <dbReference type="NCBI Taxonomy" id="330153"/>
    <lineage>
        <taxon>Eukaryota</taxon>
        <taxon>Sar</taxon>
        <taxon>Alveolata</taxon>
        <taxon>Perkinsozoa</taxon>
        <taxon>Perkinsea</taxon>
        <taxon>Perkinsida</taxon>
        <taxon>Perkinsidae</taxon>
        <taxon>Perkinsus</taxon>
    </lineage>
</organism>
<feature type="non-terminal residue" evidence="1">
    <location>
        <position position="156"/>
    </location>
</feature>
<keyword evidence="2" id="KW-1185">Reference proteome</keyword>
<evidence type="ECO:0000313" key="2">
    <source>
        <dbReference type="Proteomes" id="UP000591131"/>
    </source>
</evidence>
<comment type="caution">
    <text evidence="1">The sequence shown here is derived from an EMBL/GenBank/DDBJ whole genome shotgun (WGS) entry which is preliminary data.</text>
</comment>
<proteinExistence type="predicted"/>
<dbReference type="AlphaFoldDB" id="A0A7J6KV67"/>
<sequence length="156" mass="17078">GDVQKCVSANGVLTIGPGGNEGLGACDKVQGGSHWVHLDWRDIYKVYTEQLSIESLFEGIEMMLNLVASFVRGLAHRVTKLYNLSGHFAIAYALCRNQCTVIGLVWVTFGATHMPPSVEQWGETPTFPAGTTWQGTQLMYKVGLQKLGAAMKCDER</sequence>
<name>A0A7J6KV67_PERCH</name>
<gene>
    <name evidence="1" type="ORF">FOL47_000597</name>
</gene>
<accession>A0A7J6KV67</accession>
<dbReference type="EMBL" id="JAAPAO010001101">
    <property type="protein sequence ID" value="KAF4651203.1"/>
    <property type="molecule type" value="Genomic_DNA"/>
</dbReference>